<dbReference type="KEGG" id="pbr:PB2503_02447"/>
<comment type="subcellular location">
    <subcellularLocation>
        <location evidence="8">Cell outer membrane</location>
    </subcellularLocation>
    <subcellularLocation>
        <location evidence="1">Membrane</location>
    </subcellularLocation>
</comment>
<dbReference type="GO" id="GO:0009279">
    <property type="term" value="C:cell outer membrane"/>
    <property type="evidence" value="ECO:0007669"/>
    <property type="project" value="UniProtKB-SubCell"/>
</dbReference>
<dbReference type="HAMAP" id="MF_01430">
    <property type="entry name" value="OM_assembly_BamA"/>
    <property type="match status" value="1"/>
</dbReference>
<dbReference type="Gene3D" id="3.10.20.310">
    <property type="entry name" value="membrane protein fhac"/>
    <property type="match status" value="5"/>
</dbReference>
<evidence type="ECO:0000256" key="6">
    <source>
        <dbReference type="ARBA" id="ARBA00023136"/>
    </source>
</evidence>
<dbReference type="Gene3D" id="2.40.160.50">
    <property type="entry name" value="membrane protein fhac: a member of the omp85/tpsb transporter family"/>
    <property type="match status" value="1"/>
</dbReference>
<dbReference type="EMBL" id="CP002156">
    <property type="protein sequence ID" value="ADM08566.1"/>
    <property type="molecule type" value="Genomic_DNA"/>
</dbReference>
<dbReference type="InterPro" id="IPR034746">
    <property type="entry name" value="POTRA"/>
</dbReference>
<dbReference type="InterPro" id="IPR023707">
    <property type="entry name" value="OM_assembly_BamA"/>
</dbReference>
<evidence type="ECO:0000256" key="8">
    <source>
        <dbReference type="HAMAP-Rule" id="MF_01430"/>
    </source>
</evidence>
<evidence type="ECO:0000256" key="9">
    <source>
        <dbReference type="NCBIfam" id="TIGR03303"/>
    </source>
</evidence>
<evidence type="ECO:0000259" key="10">
    <source>
        <dbReference type="PROSITE" id="PS51779"/>
    </source>
</evidence>
<keyword evidence="3 8" id="KW-0812">Transmembrane</keyword>
<accession>E0TCD3</accession>
<evidence type="ECO:0000256" key="4">
    <source>
        <dbReference type="ARBA" id="ARBA00022729"/>
    </source>
</evidence>
<reference evidence="11 12" key="2">
    <citation type="journal article" date="2011" name="J. Bacteriol.">
        <title>Complete genome sequence of strain HTCC2503T of Parvularcula bermudensis, the type species of the order "Parvularculales" in the class Alphaproteobacteria.</title>
        <authorList>
            <person name="Oh H.M."/>
            <person name="Kang I."/>
            <person name="Vergin K.L."/>
            <person name="Kang D."/>
            <person name="Rhee K.H."/>
            <person name="Giovannoni S.J."/>
            <person name="Cho J.C."/>
        </authorList>
    </citation>
    <scope>NUCLEOTIDE SEQUENCE [LARGE SCALE GENOMIC DNA]</scope>
    <source>
        <strain evidence="12">ATCC BAA-594 / HTCC2503 / KCTC 12087</strain>
    </source>
</reference>
<evidence type="ECO:0000313" key="12">
    <source>
        <dbReference type="Proteomes" id="UP000001302"/>
    </source>
</evidence>
<dbReference type="PROSITE" id="PS51779">
    <property type="entry name" value="POTRA"/>
    <property type="match status" value="1"/>
</dbReference>
<evidence type="ECO:0000256" key="5">
    <source>
        <dbReference type="ARBA" id="ARBA00022737"/>
    </source>
</evidence>
<sequence length="843" mass="92412">MGGAASIVLVPTVSAQSSPVVPSEPVGAATVPDETGGLIRRIEVVGNQRIEASTVRSYLPIGPEQRVSQVAIDASLKTLFGTGLFADAGISFDNGVLTVAVQENPIVNRVIFEGNRTNEDKFTEEIQLAPRAIYTRAKVQADTQRILGVYRATGRFGASVTPKIVELPQNRVDVIFEIEEGPKTGVAAINFVGNEAFTDAQLRKAILTSESAWWNFLESNDNYDPDRLEYDRQLLREFYTKQGYADFSVASAVAELTPDREDFFITFTVEEGPQYTFGKVDVRTTLYKIEGDALKAVLPIREGTQFNSELIEKAEEAIAYATGINGYAFVDVAPRLTRNADTKTVDVVFEVNEGPRVYVDRINIRGNTQTLDRVIRREMRLTEGDAFNRVLVERSERRIKGLGFFSEVAIEEQPGSAPDRTVLDVAVTEQSTGSFQIGAGLSSADSFIINFQLEQRNLLGRGQYLLLDLQTSSRTRRARVSFTEPYFLGRRLRAGFSFTANRTDFEEAGFISDSIGGGLNIGFPVSEFGSMSLSYLLRQDDVTLERSTTQVVEASEGEVIEDFLVNGASTPEIVETAPNGDLTYQVEICDLLTRSLDPTCESRGKFLTSQVGYSLRFDRRDDPITPSRGWRVDLSQALAGVGGDVNYLQSTARGSLYRPLPLDFVGALKFDVGYIDGFGDDGVRVSDRFFKGGNRGFRGFDVAGVGPRYFEPGATVNGVTQAGFDRAIGAKAYAIGTVEAVLPLPLPPQYGIRAALFSDFGAVGVVDEDDKLLNNDPVNFVDFDDDGIPDPPVQDDFSMRATAGLSINWRSPFGPVQIDLAEAIQKEEYDETQVFRFSAGGAF</sequence>
<dbReference type="AlphaFoldDB" id="E0TCD3"/>
<keyword evidence="4 8" id="KW-0732">Signal</keyword>
<dbReference type="NCBIfam" id="TIGR03303">
    <property type="entry name" value="OM_YaeT"/>
    <property type="match status" value="1"/>
</dbReference>
<protein>
    <recommendedName>
        <fullName evidence="8 9">Outer membrane protein assembly factor BamA</fullName>
    </recommendedName>
</protein>
<dbReference type="eggNOG" id="COG4775">
    <property type="taxonomic scope" value="Bacteria"/>
</dbReference>
<dbReference type="PANTHER" id="PTHR12815">
    <property type="entry name" value="SORTING AND ASSEMBLY MACHINERY SAMM50 PROTEIN FAMILY MEMBER"/>
    <property type="match status" value="1"/>
</dbReference>
<keyword evidence="5 8" id="KW-0677">Repeat</keyword>
<dbReference type="HOGENOM" id="CLU_007664_1_2_5"/>
<evidence type="ECO:0000256" key="1">
    <source>
        <dbReference type="ARBA" id="ARBA00004370"/>
    </source>
</evidence>
<dbReference type="Pfam" id="PF07244">
    <property type="entry name" value="POTRA"/>
    <property type="match status" value="4"/>
</dbReference>
<keyword evidence="6 8" id="KW-0472">Membrane</keyword>
<comment type="subunit">
    <text evidence="8">Part of the Bam complex.</text>
</comment>
<comment type="similarity">
    <text evidence="8">Belongs to the BamA family.</text>
</comment>
<organism evidence="11 12">
    <name type="scientific">Parvularcula bermudensis (strain ATCC BAA-594 / HTCC2503 / KCTC 12087)</name>
    <dbReference type="NCBI Taxonomy" id="314260"/>
    <lineage>
        <taxon>Bacteria</taxon>
        <taxon>Pseudomonadati</taxon>
        <taxon>Pseudomonadota</taxon>
        <taxon>Alphaproteobacteria</taxon>
        <taxon>Parvularculales</taxon>
        <taxon>Parvularculaceae</taxon>
        <taxon>Parvularcula</taxon>
    </lineage>
</organism>
<dbReference type="Proteomes" id="UP000001302">
    <property type="component" value="Chromosome"/>
</dbReference>
<feature type="domain" description="POTRA" evidence="10">
    <location>
        <begin position="357"/>
        <end position="430"/>
    </location>
</feature>
<dbReference type="GO" id="GO:0051205">
    <property type="term" value="P:protein insertion into membrane"/>
    <property type="evidence" value="ECO:0007669"/>
    <property type="project" value="UniProtKB-UniRule"/>
</dbReference>
<dbReference type="STRING" id="314260.PB2503_02447"/>
<name>E0TCD3_PARBH</name>
<dbReference type="GO" id="GO:0043165">
    <property type="term" value="P:Gram-negative-bacterium-type cell outer membrane assembly"/>
    <property type="evidence" value="ECO:0007669"/>
    <property type="project" value="UniProtKB-UniRule"/>
</dbReference>
<reference evidence="12" key="1">
    <citation type="submission" date="2010-08" db="EMBL/GenBank/DDBJ databases">
        <title>Genome sequence of Parvularcula bermudensis HTCC2503.</title>
        <authorList>
            <person name="Kang D.-M."/>
            <person name="Oh H.-M."/>
            <person name="Cho J.-C."/>
        </authorList>
    </citation>
    <scope>NUCLEOTIDE SEQUENCE [LARGE SCALE GENOMIC DNA]</scope>
    <source>
        <strain evidence="12">ATCC BAA-594 / HTCC2503 / KCTC 12087</strain>
    </source>
</reference>
<proteinExistence type="inferred from homology"/>
<keyword evidence="12" id="KW-1185">Reference proteome</keyword>
<dbReference type="Pfam" id="PF01103">
    <property type="entry name" value="Omp85"/>
    <property type="match status" value="1"/>
</dbReference>
<dbReference type="InterPro" id="IPR039910">
    <property type="entry name" value="D15-like"/>
</dbReference>
<evidence type="ECO:0000313" key="11">
    <source>
        <dbReference type="EMBL" id="ADM08566.1"/>
    </source>
</evidence>
<keyword evidence="2 8" id="KW-1134">Transmembrane beta strand</keyword>
<gene>
    <name evidence="8" type="primary">bamA</name>
    <name evidence="11" type="ordered locus">PB2503_02447</name>
</gene>
<dbReference type="InterPro" id="IPR010827">
    <property type="entry name" value="BamA/TamA_POTRA"/>
</dbReference>
<comment type="function">
    <text evidence="8">Part of the outer membrane protein assembly complex, which is involved in assembly and insertion of beta-barrel proteins into the outer membrane.</text>
</comment>
<dbReference type="PIRSF" id="PIRSF006076">
    <property type="entry name" value="OM_assembly_OMP85"/>
    <property type="match status" value="1"/>
</dbReference>
<evidence type="ECO:0000256" key="7">
    <source>
        <dbReference type="ARBA" id="ARBA00023237"/>
    </source>
</evidence>
<dbReference type="InterPro" id="IPR000184">
    <property type="entry name" value="Bac_surfAg_D15"/>
</dbReference>
<dbReference type="PANTHER" id="PTHR12815:SF23">
    <property type="entry name" value="OUTER MEMBRANE PROTEIN ASSEMBLY FACTOR BAMA"/>
    <property type="match status" value="1"/>
</dbReference>
<evidence type="ECO:0000256" key="2">
    <source>
        <dbReference type="ARBA" id="ARBA00022452"/>
    </source>
</evidence>
<evidence type="ECO:0000256" key="3">
    <source>
        <dbReference type="ARBA" id="ARBA00022692"/>
    </source>
</evidence>
<keyword evidence="7 8" id="KW-0998">Cell outer membrane</keyword>